<dbReference type="Proteomes" id="UP000789524">
    <property type="component" value="Unassembled WGS sequence"/>
</dbReference>
<feature type="region of interest" description="Disordered" evidence="1">
    <location>
        <begin position="101"/>
        <end position="125"/>
    </location>
</feature>
<evidence type="ECO:0000256" key="1">
    <source>
        <dbReference type="SAM" id="MobiDB-lite"/>
    </source>
</evidence>
<feature type="compositionally biased region" description="Basic and acidic residues" evidence="1">
    <location>
        <begin position="161"/>
        <end position="174"/>
    </location>
</feature>
<name>A0A8J2QMG0_9NEOP</name>
<feature type="region of interest" description="Disordered" evidence="1">
    <location>
        <begin position="1"/>
        <end position="28"/>
    </location>
</feature>
<keyword evidence="3" id="KW-1185">Reference proteome</keyword>
<evidence type="ECO:0000313" key="2">
    <source>
        <dbReference type="EMBL" id="CAG9565887.1"/>
    </source>
</evidence>
<feature type="region of interest" description="Disordered" evidence="1">
    <location>
        <begin position="258"/>
        <end position="278"/>
    </location>
</feature>
<dbReference type="OrthoDB" id="10645397at2759"/>
<feature type="compositionally biased region" description="Polar residues" evidence="1">
    <location>
        <begin position="9"/>
        <end position="25"/>
    </location>
</feature>
<reference evidence="2" key="1">
    <citation type="submission" date="2021-09" db="EMBL/GenBank/DDBJ databases">
        <authorList>
            <person name="Martin H S."/>
        </authorList>
    </citation>
    <scope>NUCLEOTIDE SEQUENCE</scope>
</reference>
<feature type="region of interest" description="Disordered" evidence="1">
    <location>
        <begin position="44"/>
        <end position="85"/>
    </location>
</feature>
<feature type="compositionally biased region" description="Pro residues" evidence="1">
    <location>
        <begin position="260"/>
        <end position="272"/>
    </location>
</feature>
<gene>
    <name evidence="2" type="ORF">DCHRY22_LOCUS6644</name>
</gene>
<feature type="compositionally biased region" description="Basic and acidic residues" evidence="1">
    <location>
        <begin position="139"/>
        <end position="153"/>
    </location>
</feature>
<feature type="region of interest" description="Disordered" evidence="1">
    <location>
        <begin position="139"/>
        <end position="203"/>
    </location>
</feature>
<comment type="caution">
    <text evidence="2">The sequence shown here is derived from an EMBL/GenBank/DDBJ whole genome shotgun (WGS) entry which is preliminary data.</text>
</comment>
<proteinExistence type="predicted"/>
<protein>
    <submittedName>
        <fullName evidence="2">(African queen) hypothetical protein</fullName>
    </submittedName>
</protein>
<dbReference type="AlphaFoldDB" id="A0A8J2QMG0"/>
<dbReference type="EMBL" id="CAKASE010000055">
    <property type="protein sequence ID" value="CAG9565887.1"/>
    <property type="molecule type" value="Genomic_DNA"/>
</dbReference>
<sequence length="286" mass="31204">MNVRVQGIDGSNNRARGNRNMYQDTSSREELVCDERAFLARGRLLQSAEGGRGEGGGARRSHPGHSPRGSLSKFTKLSVSGPRPRPVAGLAWLVGRNMPMLGGDSRGPGGRSDSSPENLHNGNAPSIYYGCYDDGNTHTHTDTAQRDTHRHNTDTGAPKTRYQEIRNRRSESSKSVKQSELQLADIDGDGGETDHDKRGERRRMRGDFLRVGVIIKKCGRSPWQPALQETAQSMPTPDALDQCVSSTTARETCLGRCVSEPPPVPPQPPPASPYTHRYNLLPVTAG</sequence>
<organism evidence="2 3">
    <name type="scientific">Danaus chrysippus</name>
    <name type="common">African queen</name>
    <dbReference type="NCBI Taxonomy" id="151541"/>
    <lineage>
        <taxon>Eukaryota</taxon>
        <taxon>Metazoa</taxon>
        <taxon>Ecdysozoa</taxon>
        <taxon>Arthropoda</taxon>
        <taxon>Hexapoda</taxon>
        <taxon>Insecta</taxon>
        <taxon>Pterygota</taxon>
        <taxon>Neoptera</taxon>
        <taxon>Endopterygota</taxon>
        <taxon>Lepidoptera</taxon>
        <taxon>Glossata</taxon>
        <taxon>Ditrysia</taxon>
        <taxon>Papilionoidea</taxon>
        <taxon>Nymphalidae</taxon>
        <taxon>Danainae</taxon>
        <taxon>Danaini</taxon>
        <taxon>Danaina</taxon>
        <taxon>Danaus</taxon>
        <taxon>Anosia</taxon>
    </lineage>
</organism>
<accession>A0A8J2QMG0</accession>
<evidence type="ECO:0000313" key="3">
    <source>
        <dbReference type="Proteomes" id="UP000789524"/>
    </source>
</evidence>